<evidence type="ECO:0000313" key="1">
    <source>
        <dbReference type="EMBL" id="KAK2550193.1"/>
    </source>
</evidence>
<name>A0AAD9PW64_ACRCE</name>
<reference evidence="1" key="2">
    <citation type="journal article" date="2023" name="Science">
        <title>Genomic signatures of disease resistance in endangered staghorn corals.</title>
        <authorList>
            <person name="Vollmer S.V."/>
            <person name="Selwyn J.D."/>
            <person name="Despard B.A."/>
            <person name="Roesel C.L."/>
        </authorList>
    </citation>
    <scope>NUCLEOTIDE SEQUENCE</scope>
    <source>
        <strain evidence="1">K2</strain>
    </source>
</reference>
<accession>A0AAD9PW64</accession>
<comment type="caution">
    <text evidence="1">The sequence shown here is derived from an EMBL/GenBank/DDBJ whole genome shotgun (WGS) entry which is preliminary data.</text>
</comment>
<evidence type="ECO:0000313" key="2">
    <source>
        <dbReference type="Proteomes" id="UP001249851"/>
    </source>
</evidence>
<dbReference type="Proteomes" id="UP001249851">
    <property type="component" value="Unassembled WGS sequence"/>
</dbReference>
<dbReference type="EMBL" id="JARQWQ010000114">
    <property type="protein sequence ID" value="KAK2550193.1"/>
    <property type="molecule type" value="Genomic_DNA"/>
</dbReference>
<protein>
    <submittedName>
        <fullName evidence="1">Uncharacterized protein</fullName>
    </submittedName>
</protein>
<reference evidence="1" key="1">
    <citation type="journal article" date="2023" name="G3 (Bethesda)">
        <title>Whole genome assembly and annotation of the endangered Caribbean coral Acropora cervicornis.</title>
        <authorList>
            <person name="Selwyn J.D."/>
            <person name="Vollmer S.V."/>
        </authorList>
    </citation>
    <scope>NUCLEOTIDE SEQUENCE</scope>
    <source>
        <strain evidence="1">K2</strain>
    </source>
</reference>
<dbReference type="AlphaFoldDB" id="A0AAD9PW64"/>
<organism evidence="1 2">
    <name type="scientific">Acropora cervicornis</name>
    <name type="common">Staghorn coral</name>
    <dbReference type="NCBI Taxonomy" id="6130"/>
    <lineage>
        <taxon>Eukaryota</taxon>
        <taxon>Metazoa</taxon>
        <taxon>Cnidaria</taxon>
        <taxon>Anthozoa</taxon>
        <taxon>Hexacorallia</taxon>
        <taxon>Scleractinia</taxon>
        <taxon>Astrocoeniina</taxon>
        <taxon>Acroporidae</taxon>
        <taxon>Acropora</taxon>
    </lineage>
</organism>
<sequence>MDALTRIIHQKTSREFSITEKVGKLLFEKGIVQLERDPANCCVGSFHVVESIDELRIQTKDRLSYVIDIAASDTD</sequence>
<proteinExistence type="predicted"/>
<gene>
    <name evidence="1" type="ORF">P5673_029235</name>
</gene>
<keyword evidence="2" id="KW-1185">Reference proteome</keyword>